<dbReference type="GO" id="GO:0000978">
    <property type="term" value="F:RNA polymerase II cis-regulatory region sequence-specific DNA binding"/>
    <property type="evidence" value="ECO:0007669"/>
    <property type="project" value="TreeGrafter"/>
</dbReference>
<protein>
    <recommendedName>
        <fullName evidence="10">C2H2-type domain-containing protein</fullName>
    </recommendedName>
</protein>
<feature type="domain" description="C2H2-type" evidence="10">
    <location>
        <begin position="175"/>
        <end position="204"/>
    </location>
</feature>
<proteinExistence type="predicted"/>
<dbReference type="GO" id="GO:0005667">
    <property type="term" value="C:transcription regulator complex"/>
    <property type="evidence" value="ECO:0007669"/>
    <property type="project" value="TreeGrafter"/>
</dbReference>
<dbReference type="FunFam" id="3.30.160.60:FF:000125">
    <property type="entry name" value="Putative zinc finger protein 143"/>
    <property type="match status" value="1"/>
</dbReference>
<evidence type="ECO:0000256" key="8">
    <source>
        <dbReference type="PROSITE-ProRule" id="PRU00042"/>
    </source>
</evidence>
<evidence type="ECO:0000256" key="4">
    <source>
        <dbReference type="ARBA" id="ARBA00022771"/>
    </source>
</evidence>
<evidence type="ECO:0000259" key="10">
    <source>
        <dbReference type="PROSITE" id="PS50157"/>
    </source>
</evidence>
<dbReference type="SUPFAM" id="SSF57667">
    <property type="entry name" value="beta-beta-alpha zinc fingers"/>
    <property type="match status" value="3"/>
</dbReference>
<dbReference type="PANTHER" id="PTHR14003:SF19">
    <property type="entry name" value="YY2 TRANSCRIPTION FACTOR"/>
    <property type="match status" value="1"/>
</dbReference>
<dbReference type="PROSITE" id="PS00028">
    <property type="entry name" value="ZINC_FINGER_C2H2_1"/>
    <property type="match status" value="5"/>
</dbReference>
<keyword evidence="5" id="KW-0862">Zinc</keyword>
<feature type="domain" description="C2H2-type" evidence="10">
    <location>
        <begin position="145"/>
        <end position="174"/>
    </location>
</feature>
<dbReference type="OrthoDB" id="6077919at2759"/>
<dbReference type="FunFam" id="3.30.160.60:FF:000446">
    <property type="entry name" value="Zinc finger protein"/>
    <property type="match status" value="1"/>
</dbReference>
<dbReference type="Pfam" id="PF00096">
    <property type="entry name" value="zf-C2H2"/>
    <property type="match status" value="4"/>
</dbReference>
<dbReference type="STRING" id="112090.W4HD38"/>
<keyword evidence="2" id="KW-0479">Metal-binding</keyword>
<accession>W4HD38</accession>
<dbReference type="FunFam" id="3.30.160.60:FF:000104">
    <property type="entry name" value="Transcriptional repressor protein YY1"/>
    <property type="match status" value="1"/>
</dbReference>
<keyword evidence="6" id="KW-0238">DNA-binding</keyword>
<name>W4HD38_APHAT</name>
<dbReference type="InterPro" id="IPR013087">
    <property type="entry name" value="Znf_C2H2_type"/>
</dbReference>
<dbReference type="GO" id="GO:0008270">
    <property type="term" value="F:zinc ion binding"/>
    <property type="evidence" value="ECO:0007669"/>
    <property type="project" value="UniProtKB-KW"/>
</dbReference>
<evidence type="ECO:0000256" key="9">
    <source>
        <dbReference type="SAM" id="MobiDB-lite"/>
    </source>
</evidence>
<evidence type="ECO:0000256" key="2">
    <source>
        <dbReference type="ARBA" id="ARBA00022723"/>
    </source>
</evidence>
<dbReference type="InterPro" id="IPR036236">
    <property type="entry name" value="Znf_C2H2_sf"/>
</dbReference>
<dbReference type="PROSITE" id="PS50157">
    <property type="entry name" value="ZINC_FINGER_C2H2_2"/>
    <property type="match status" value="4"/>
</dbReference>
<keyword evidence="3" id="KW-0677">Repeat</keyword>
<organism evidence="11">
    <name type="scientific">Aphanomyces astaci</name>
    <name type="common">Crayfish plague agent</name>
    <dbReference type="NCBI Taxonomy" id="112090"/>
    <lineage>
        <taxon>Eukaryota</taxon>
        <taxon>Sar</taxon>
        <taxon>Stramenopiles</taxon>
        <taxon>Oomycota</taxon>
        <taxon>Saprolegniomycetes</taxon>
        <taxon>Saprolegniales</taxon>
        <taxon>Verrucalvaceae</taxon>
        <taxon>Aphanomyces</taxon>
    </lineage>
</organism>
<dbReference type="GO" id="GO:0000785">
    <property type="term" value="C:chromatin"/>
    <property type="evidence" value="ECO:0007669"/>
    <property type="project" value="TreeGrafter"/>
</dbReference>
<feature type="region of interest" description="Disordered" evidence="9">
    <location>
        <begin position="191"/>
        <end position="239"/>
    </location>
</feature>
<evidence type="ECO:0000313" key="11">
    <source>
        <dbReference type="EMBL" id="ETV89496.1"/>
    </source>
</evidence>
<keyword evidence="7" id="KW-0539">Nucleus</keyword>
<feature type="compositionally biased region" description="Pro residues" evidence="9">
    <location>
        <begin position="204"/>
        <end position="215"/>
    </location>
</feature>
<dbReference type="Gene3D" id="3.30.160.60">
    <property type="entry name" value="Classic Zinc Finger"/>
    <property type="match status" value="4"/>
</dbReference>
<gene>
    <name evidence="11" type="ORF">H257_00759</name>
</gene>
<evidence type="ECO:0000256" key="5">
    <source>
        <dbReference type="ARBA" id="ARBA00022833"/>
    </source>
</evidence>
<evidence type="ECO:0000256" key="3">
    <source>
        <dbReference type="ARBA" id="ARBA00022737"/>
    </source>
</evidence>
<feature type="domain" description="C2H2-type" evidence="10">
    <location>
        <begin position="88"/>
        <end position="115"/>
    </location>
</feature>
<dbReference type="PANTHER" id="PTHR14003">
    <property type="entry name" value="TRANSCRIPTIONAL REPRESSOR PROTEIN YY"/>
    <property type="match status" value="1"/>
</dbReference>
<dbReference type="SMART" id="SM00355">
    <property type="entry name" value="ZnF_C2H2"/>
    <property type="match status" value="5"/>
</dbReference>
<evidence type="ECO:0000256" key="1">
    <source>
        <dbReference type="ARBA" id="ARBA00004123"/>
    </source>
</evidence>
<dbReference type="RefSeq" id="XP_009821896.1">
    <property type="nucleotide sequence ID" value="XM_009823594.1"/>
</dbReference>
<reference evidence="11" key="1">
    <citation type="submission" date="2013-12" db="EMBL/GenBank/DDBJ databases">
        <title>The Genome Sequence of Aphanomyces astaci APO3.</title>
        <authorList>
            <consortium name="The Broad Institute Genomics Platform"/>
            <person name="Russ C."/>
            <person name="Tyler B."/>
            <person name="van West P."/>
            <person name="Dieguez-Uribeondo J."/>
            <person name="Young S.K."/>
            <person name="Zeng Q."/>
            <person name="Gargeya S."/>
            <person name="Fitzgerald M."/>
            <person name="Abouelleil A."/>
            <person name="Alvarado L."/>
            <person name="Chapman S.B."/>
            <person name="Gainer-Dewar J."/>
            <person name="Goldberg J."/>
            <person name="Griggs A."/>
            <person name="Gujja S."/>
            <person name="Hansen M."/>
            <person name="Howarth C."/>
            <person name="Imamovic A."/>
            <person name="Ireland A."/>
            <person name="Larimer J."/>
            <person name="McCowan C."/>
            <person name="Murphy C."/>
            <person name="Pearson M."/>
            <person name="Poon T.W."/>
            <person name="Priest M."/>
            <person name="Roberts A."/>
            <person name="Saif S."/>
            <person name="Shea T."/>
            <person name="Sykes S."/>
            <person name="Wortman J."/>
            <person name="Nusbaum C."/>
            <person name="Birren B."/>
        </authorList>
    </citation>
    <scope>NUCLEOTIDE SEQUENCE [LARGE SCALE GENOMIC DNA]</scope>
    <source>
        <strain evidence="11">APO3</strain>
    </source>
</reference>
<feature type="compositionally biased region" description="Polar residues" evidence="9">
    <location>
        <begin position="191"/>
        <end position="200"/>
    </location>
</feature>
<evidence type="ECO:0000256" key="6">
    <source>
        <dbReference type="ARBA" id="ARBA00023125"/>
    </source>
</evidence>
<comment type="subcellular location">
    <subcellularLocation>
        <location evidence="1">Nucleus</location>
    </subcellularLocation>
</comment>
<sequence>MAYMQDMGWPMMPFYSGAANALKMPPHQHLHQSSSDDGGGAGLETAHSCTEPGCHHVFEDAQSLKDHLTQHTWGPHTIHMAPNGHKTFVCLSCGKSVTDRKVLRKHLLTHQEKRFMCSFDGCDKKFYERAKLKRHMLVHTGEKSFVCAFDGCGKQFAYKANLKTHLRTHTGLKPFACMVPGCNRTFAQASNRNSHMQTHNRPSHPSPPPSAPPPHLPRKPPSSSSVLQPQPPPSQHFHPSAEEMHSLLDHVDSVMGDMAMPASFKSGPMTMSRSTMPISVLPLPLQELLDENPSNMYQRIPTPPFVRDKQPSVMRFKQKAHSNDLVAPLDLSVDGLKSSELYSMLPTPGSFIGSSVFTFEA</sequence>
<dbReference type="AlphaFoldDB" id="W4HD38"/>
<feature type="domain" description="C2H2-type" evidence="10">
    <location>
        <begin position="115"/>
        <end position="144"/>
    </location>
</feature>
<dbReference type="GO" id="GO:0000981">
    <property type="term" value="F:DNA-binding transcription factor activity, RNA polymerase II-specific"/>
    <property type="evidence" value="ECO:0007669"/>
    <property type="project" value="TreeGrafter"/>
</dbReference>
<evidence type="ECO:0000256" key="7">
    <source>
        <dbReference type="ARBA" id="ARBA00023242"/>
    </source>
</evidence>
<dbReference type="GO" id="GO:0031519">
    <property type="term" value="C:PcG protein complex"/>
    <property type="evidence" value="ECO:0007669"/>
    <property type="project" value="TreeGrafter"/>
</dbReference>
<dbReference type="GeneID" id="20802755"/>
<dbReference type="VEuPathDB" id="FungiDB:H257_00759"/>
<keyword evidence="4 8" id="KW-0863">Zinc-finger</keyword>
<feature type="region of interest" description="Disordered" evidence="9">
    <location>
        <begin position="26"/>
        <end position="46"/>
    </location>
</feature>
<dbReference type="EMBL" id="KI913114">
    <property type="protein sequence ID" value="ETV89496.1"/>
    <property type="molecule type" value="Genomic_DNA"/>
</dbReference>